<dbReference type="EMBL" id="LAZR01018956">
    <property type="protein sequence ID" value="KKL94319.1"/>
    <property type="molecule type" value="Genomic_DNA"/>
</dbReference>
<protein>
    <submittedName>
        <fullName evidence="3">Uncharacterized protein</fullName>
    </submittedName>
</protein>
<accession>A0A0F9G6D9</accession>
<sequence>MFMQYLKSIIKPCTLFFLLSFVTLFCGLSQASEKQNFSLAHIDQGIDLDGQLNEPHWQQATLVPLRYQNEPNEKGTPPVKTDAYIYEDGNYLYVGLVAYDNDPSQIRAALRDRDSLWSDDNVALMIDTFNDERTGYEFYVNPLGAQGDMRMTDTDGWSEDPSWDAIWDSAGQITEQGYVVEMRIPFTALRFPKNKADMTWGFALWRNYPREVLYQLSNVGFDRDVKCSFCQFDKITGFNAMEPSKNIQLTPTLTALRNDVKEAVPGDWQNGDIDTEAGLDLRWGISQDAVINATINPDFSQVETDSLELDVNTTFSIYYAEKRPFFLDGASYFKSSLFELLYTRTIAEPDLGAKITGKTDAHSYAFLYADDENTSILLPTNQGSGFANLAEKSKSSIGRYQYDLGEQGTIGVMSTHREANDYHNTVLSVDGSYWFNQTDSVLYQVATSDTKNSAFLVDNYGLENNQSDQAYMLEFSREKRDYKLFASYEDIGEDYRTDVGYQEKVDYKKALLGGGQTWYLDASEMVTEYSYNVDWDKTWAQDGSLLEEEYEGYIFLKGQLQSSLEFGLIHRNESYYGNFYNQNIGYIYGGFSPSKDLRITLYSEFGSKIDYSNEQLGDLFTIEPELTWDINDHWQVQLEHSYSRLDNPQGDNVFTANLTDLRVYYKFNMRSMLKLILQFEDIDRNQNAYYANVNRINRDYGSQLVYSYKINAQTLFYLGYSDKGYQDDSLKSVERDQRTFFTKLSYAWQL</sequence>
<dbReference type="AlphaFoldDB" id="A0A0F9G6D9"/>
<dbReference type="GO" id="GO:0030246">
    <property type="term" value="F:carbohydrate binding"/>
    <property type="evidence" value="ECO:0007669"/>
    <property type="project" value="InterPro"/>
</dbReference>
<evidence type="ECO:0000259" key="1">
    <source>
        <dbReference type="Pfam" id="PF06452"/>
    </source>
</evidence>
<name>A0A0F9G6D9_9ZZZZ</name>
<evidence type="ECO:0000259" key="2">
    <source>
        <dbReference type="Pfam" id="PF19313"/>
    </source>
</evidence>
<dbReference type="Gene3D" id="2.60.40.1190">
    <property type="match status" value="1"/>
</dbReference>
<organism evidence="3">
    <name type="scientific">marine sediment metagenome</name>
    <dbReference type="NCBI Taxonomy" id="412755"/>
    <lineage>
        <taxon>unclassified sequences</taxon>
        <taxon>metagenomes</taxon>
        <taxon>ecological metagenomes</taxon>
    </lineage>
</organism>
<dbReference type="InterPro" id="IPR010502">
    <property type="entry name" value="Carb-bd_dom_fam9"/>
</dbReference>
<reference evidence="3" key="1">
    <citation type="journal article" date="2015" name="Nature">
        <title>Complex archaea that bridge the gap between prokaryotes and eukaryotes.</title>
        <authorList>
            <person name="Spang A."/>
            <person name="Saw J.H."/>
            <person name="Jorgensen S.L."/>
            <person name="Zaremba-Niedzwiedzka K."/>
            <person name="Martijn J."/>
            <person name="Lind A.E."/>
            <person name="van Eijk R."/>
            <person name="Schleper C."/>
            <person name="Guy L."/>
            <person name="Ettema T.J."/>
        </authorList>
    </citation>
    <scope>NUCLEOTIDE SEQUENCE</scope>
</reference>
<gene>
    <name evidence="3" type="ORF">LCGC14_1865850</name>
</gene>
<feature type="domain" description="DUF5916" evidence="2">
    <location>
        <begin position="270"/>
        <end position="348"/>
    </location>
</feature>
<proteinExistence type="predicted"/>
<dbReference type="CDD" id="cd09618">
    <property type="entry name" value="CBM9_like_2"/>
    <property type="match status" value="1"/>
</dbReference>
<evidence type="ECO:0000313" key="3">
    <source>
        <dbReference type="EMBL" id="KKL94319.1"/>
    </source>
</evidence>
<dbReference type="GO" id="GO:0016052">
    <property type="term" value="P:carbohydrate catabolic process"/>
    <property type="evidence" value="ECO:0007669"/>
    <property type="project" value="InterPro"/>
</dbReference>
<dbReference type="GO" id="GO:0004553">
    <property type="term" value="F:hydrolase activity, hydrolyzing O-glycosyl compounds"/>
    <property type="evidence" value="ECO:0007669"/>
    <property type="project" value="InterPro"/>
</dbReference>
<dbReference type="Pfam" id="PF19313">
    <property type="entry name" value="DUF5916"/>
    <property type="match status" value="1"/>
</dbReference>
<feature type="domain" description="Carbohydrate-binding" evidence="1">
    <location>
        <begin position="49"/>
        <end position="204"/>
    </location>
</feature>
<comment type="caution">
    <text evidence="3">The sequence shown here is derived from an EMBL/GenBank/DDBJ whole genome shotgun (WGS) entry which is preliminary data.</text>
</comment>
<dbReference type="InterPro" id="IPR045670">
    <property type="entry name" value="DUF5916"/>
</dbReference>
<dbReference type="SUPFAM" id="SSF49344">
    <property type="entry name" value="CBD9-like"/>
    <property type="match status" value="1"/>
</dbReference>
<dbReference type="Pfam" id="PF06452">
    <property type="entry name" value="CBM9_1"/>
    <property type="match status" value="1"/>
</dbReference>